<reference evidence="8 9" key="2">
    <citation type="journal article" date="2021" name="J. Hered.">
        <title>Feather Gene Expression Elucidates the Developmental Basis of Plumage Iridescence in African Starlings.</title>
        <authorList>
            <person name="Rubenstein D.R."/>
            <person name="Corvelo A."/>
            <person name="MacManes M.D."/>
            <person name="Maia R."/>
            <person name="Narzisi G."/>
            <person name="Rousaki A."/>
            <person name="Vandenabeele P."/>
            <person name="Shawkey M.D."/>
            <person name="Solomon J."/>
        </authorList>
    </citation>
    <scope>NUCLEOTIDE SEQUENCE [LARGE SCALE GENOMIC DNA]</scope>
    <source>
        <strain evidence="8">SS15</strain>
    </source>
</reference>
<dbReference type="EMBL" id="JADDUC020000027">
    <property type="protein sequence ID" value="KAI1231325.1"/>
    <property type="molecule type" value="Genomic_DNA"/>
</dbReference>
<dbReference type="GO" id="GO:0016787">
    <property type="term" value="F:hydrolase activity"/>
    <property type="evidence" value="ECO:0007669"/>
    <property type="project" value="UniProtKB-KW"/>
</dbReference>
<dbReference type="GO" id="GO:0004519">
    <property type="term" value="F:endonuclease activity"/>
    <property type="evidence" value="ECO:0007669"/>
    <property type="project" value="UniProtKB-KW"/>
</dbReference>
<evidence type="ECO:0000256" key="4">
    <source>
        <dbReference type="ARBA" id="ARBA00022759"/>
    </source>
</evidence>
<proteinExistence type="predicted"/>
<dbReference type="Proteomes" id="UP000618051">
    <property type="component" value="Unassembled WGS sequence"/>
</dbReference>
<dbReference type="EMBL" id="JADDUC010000484">
    <property type="protein sequence ID" value="KAG0113260.1"/>
    <property type="molecule type" value="Genomic_DNA"/>
</dbReference>
<name>A0A835NDQ7_9PASS</name>
<keyword evidence="9" id="KW-1185">Reference proteome</keyword>
<evidence type="ECO:0000313" key="7">
    <source>
        <dbReference type="EMBL" id="KAG0113260.1"/>
    </source>
</evidence>
<evidence type="ECO:0000256" key="3">
    <source>
        <dbReference type="ARBA" id="ARBA00022722"/>
    </source>
</evidence>
<keyword evidence="1" id="KW-0808">Transferase</keyword>
<evidence type="ECO:0000256" key="2">
    <source>
        <dbReference type="ARBA" id="ARBA00022695"/>
    </source>
</evidence>
<evidence type="ECO:0000313" key="9">
    <source>
        <dbReference type="Proteomes" id="UP000618051"/>
    </source>
</evidence>
<keyword evidence="3" id="KW-0540">Nuclease</keyword>
<reference evidence="7" key="1">
    <citation type="submission" date="2020-10" db="EMBL/GenBank/DDBJ databases">
        <title>Feather gene expression reveals the developmental basis of iridescence in African starlings.</title>
        <authorList>
            <person name="Rubenstein D.R."/>
        </authorList>
    </citation>
    <scope>NUCLEOTIDE SEQUENCE</scope>
    <source>
        <strain evidence="7">SS15</strain>
        <tissue evidence="7">Liver</tissue>
    </source>
</reference>
<reference evidence="8" key="3">
    <citation type="submission" date="2022-01" db="EMBL/GenBank/DDBJ databases">
        <authorList>
            <person name="Rubenstein D.R."/>
        </authorList>
    </citation>
    <scope>NUCLEOTIDE SEQUENCE</scope>
    <source>
        <strain evidence="8">SS15</strain>
        <tissue evidence="8">Liver</tissue>
    </source>
</reference>
<keyword evidence="5" id="KW-0378">Hydrolase</keyword>
<keyword evidence="2" id="KW-0548">Nucleotidyltransferase</keyword>
<evidence type="ECO:0000256" key="6">
    <source>
        <dbReference type="ARBA" id="ARBA00022918"/>
    </source>
</evidence>
<sequence length="211" mass="23819">MQWIHNTCGITNEDLEPLMPLLKGRNQANLLCELTEKQQKALTQIATKFGNSFANHWSPTLPFSAAVLNKEKHVMAILMQWDSQAKQPLKILELVFLPFNLSKSLTTRIKAIAKIDSETCFLLRDGASKYSSSINQGLLAMVITEFRYLAMGIVLELGIVIRVFEKWPNDPVNIVSDFLYVVGVVESMERVIPKEIQNQQLWQLFAAVAVA</sequence>
<organism evidence="7">
    <name type="scientific">Lamprotornis superbus</name>
    <dbReference type="NCBI Taxonomy" id="245042"/>
    <lineage>
        <taxon>Eukaryota</taxon>
        <taxon>Metazoa</taxon>
        <taxon>Chordata</taxon>
        <taxon>Craniata</taxon>
        <taxon>Vertebrata</taxon>
        <taxon>Euteleostomi</taxon>
        <taxon>Archelosauria</taxon>
        <taxon>Archosauria</taxon>
        <taxon>Dinosauria</taxon>
        <taxon>Saurischia</taxon>
        <taxon>Theropoda</taxon>
        <taxon>Coelurosauria</taxon>
        <taxon>Aves</taxon>
        <taxon>Neognathae</taxon>
        <taxon>Neoaves</taxon>
        <taxon>Telluraves</taxon>
        <taxon>Australaves</taxon>
        <taxon>Passeriformes</taxon>
        <taxon>Sturnidae</taxon>
        <taxon>Lamprotornis</taxon>
    </lineage>
</organism>
<dbReference type="OrthoDB" id="6773263at2759"/>
<protein>
    <submittedName>
        <fullName evidence="7">Uncharacterized protein</fullName>
    </submittedName>
</protein>
<evidence type="ECO:0000256" key="1">
    <source>
        <dbReference type="ARBA" id="ARBA00022679"/>
    </source>
</evidence>
<evidence type="ECO:0000256" key="5">
    <source>
        <dbReference type="ARBA" id="ARBA00022801"/>
    </source>
</evidence>
<gene>
    <name evidence="8" type="ORF">IHE44_0008268</name>
    <name evidence="7" type="ORF">IHE44_010992</name>
</gene>
<accession>A0A835NDQ7</accession>
<dbReference type="GO" id="GO:0003964">
    <property type="term" value="F:RNA-directed DNA polymerase activity"/>
    <property type="evidence" value="ECO:0007669"/>
    <property type="project" value="UniProtKB-KW"/>
</dbReference>
<comment type="caution">
    <text evidence="7">The sequence shown here is derived from an EMBL/GenBank/DDBJ whole genome shotgun (WGS) entry which is preliminary data.</text>
</comment>
<keyword evidence="4" id="KW-0255">Endonuclease</keyword>
<keyword evidence="6" id="KW-0695">RNA-directed DNA polymerase</keyword>
<dbReference type="PANTHER" id="PTHR41694">
    <property type="entry name" value="ENDOGENOUS RETROVIRUS GROUP K MEMBER POL PROTEIN"/>
    <property type="match status" value="1"/>
</dbReference>
<dbReference type="AlphaFoldDB" id="A0A835NDQ7"/>
<evidence type="ECO:0000313" key="8">
    <source>
        <dbReference type="EMBL" id="KAI1231325.1"/>
    </source>
</evidence>
<dbReference type="PANTHER" id="PTHR41694:SF5">
    <property type="entry name" value="RIBONUCLEASE H"/>
    <property type="match status" value="1"/>
</dbReference>